<protein>
    <submittedName>
        <fullName evidence="2">Type IV secretory pathway VirB4 component-like protein</fullName>
    </submittedName>
</protein>
<name>K1RGG8_9ZZZZ</name>
<dbReference type="Gene3D" id="3.40.50.300">
    <property type="entry name" value="P-loop containing nucleotide triphosphate hydrolases"/>
    <property type="match status" value="1"/>
</dbReference>
<dbReference type="InterPro" id="IPR043964">
    <property type="entry name" value="P-loop_TraG"/>
</dbReference>
<dbReference type="EMBL" id="AJWZ01011626">
    <property type="protein sequence ID" value="EKC44558.1"/>
    <property type="molecule type" value="Genomic_DNA"/>
</dbReference>
<dbReference type="InterPro" id="IPR051162">
    <property type="entry name" value="T4SS_component"/>
</dbReference>
<dbReference type="CDD" id="cd01127">
    <property type="entry name" value="TrwB_TraG_TraD_VirD4"/>
    <property type="match status" value="1"/>
</dbReference>
<comment type="caution">
    <text evidence="2">The sequence shown here is derived from an EMBL/GenBank/DDBJ whole genome shotgun (WGS) entry which is preliminary data.</text>
</comment>
<proteinExistence type="predicted"/>
<evidence type="ECO:0000313" key="2">
    <source>
        <dbReference type="EMBL" id="EKC44558.1"/>
    </source>
</evidence>
<dbReference type="Pfam" id="PF19044">
    <property type="entry name" value="P-loop_TraG"/>
    <property type="match status" value="1"/>
</dbReference>
<dbReference type="PANTHER" id="PTHR30121">
    <property type="entry name" value="UNCHARACTERIZED PROTEIN YJGR-RELATED"/>
    <property type="match status" value="1"/>
</dbReference>
<dbReference type="SMART" id="SM00382">
    <property type="entry name" value="AAA"/>
    <property type="match status" value="1"/>
</dbReference>
<reference evidence="2" key="1">
    <citation type="journal article" date="2013" name="Environ. Microbiol.">
        <title>Microbiota from the distal guts of lean and obese adolescents exhibit partial functional redundancy besides clear differences in community structure.</title>
        <authorList>
            <person name="Ferrer M."/>
            <person name="Ruiz A."/>
            <person name="Lanza F."/>
            <person name="Haange S.B."/>
            <person name="Oberbach A."/>
            <person name="Till H."/>
            <person name="Bargiela R."/>
            <person name="Campoy C."/>
            <person name="Segura M.T."/>
            <person name="Richter M."/>
            <person name="von Bergen M."/>
            <person name="Seifert J."/>
            <person name="Suarez A."/>
        </authorList>
    </citation>
    <scope>NUCLEOTIDE SEQUENCE</scope>
</reference>
<organism evidence="2">
    <name type="scientific">human gut metagenome</name>
    <dbReference type="NCBI Taxonomy" id="408170"/>
    <lineage>
        <taxon>unclassified sequences</taxon>
        <taxon>metagenomes</taxon>
        <taxon>organismal metagenomes</taxon>
    </lineage>
</organism>
<gene>
    <name evidence="2" type="ORF">OBE_17413</name>
</gene>
<accession>K1RGG8</accession>
<sequence length="759" mass="86743">MDNNRIVGGIKIGSINLHLLFDEEQKIKVAELKKVLNSIDYPVKIFSVDKPINLDDNLNLLGSKIKSETNKSKIKLLEEDYNFVQDLNNKKWVVNREFYLIMEEDATNEQLINQKLNDLIQEFISIGLYSERVSSEEWRDLLYIILNPVTSLDIFKKDATGITRSFKEKIAPNGLKINEKDIILGDAYVSVVTLRTYPSIVGVAWLGAVANVNHTRMVMTISPMDAFDISNTLKKSMSEVKSKLMNTNNYNDEVVLNNQLDDYVQLVNRIDREHEKFSLLTVNFLCYGDSKENMERAKKELKTTLSAYGMGGTDLMFEQERSLKMCLPTLYRDLEKEFGLPIPMMTTASSFPFIFQTLQDDGDAMMIGTDSLGSLLFFDLWKRTSKRNNSNAVIIGKSGSGKSTLIKKLIRGNWCRGSKVIVIDPEREYKDLCENINGTWIDCGTGSHGIINPLEVRKGADDSDEDKKNFNNDLSRHFQTFRTFIKYYLQDLTAYELTKIEEILIEVYKDKNIDFDTDLSKLSSDDYPIMQDLYNKVVETLKQAKANKEARNVIESLEKISSMLKKSTIGADARIFNGHSSINVDNSSDFIVLDIHSLVDSDETILRTQFFNILSWCWNEISRDRNEQVILVCDEAHLLIDPNNKDGIDFLKRTAKRIRKYNGSLWIISQNLIDFTSQGIERFGQVIIDNSSYILVMAQGQKEIEAVQKMMNLSESEIQFLTTASRGQGLFVISQDTRLPIQIHLREEEKELFGNAGGR</sequence>
<dbReference type="InterPro" id="IPR027417">
    <property type="entry name" value="P-loop_NTPase"/>
</dbReference>
<dbReference type="AlphaFoldDB" id="K1RGG8"/>
<dbReference type="SUPFAM" id="SSF52540">
    <property type="entry name" value="P-loop containing nucleoside triphosphate hydrolases"/>
    <property type="match status" value="1"/>
</dbReference>
<evidence type="ECO:0000259" key="1">
    <source>
        <dbReference type="SMART" id="SM00382"/>
    </source>
</evidence>
<dbReference type="Gene3D" id="1.10.8.730">
    <property type="match status" value="1"/>
</dbReference>
<dbReference type="InterPro" id="IPR003593">
    <property type="entry name" value="AAA+_ATPase"/>
</dbReference>
<dbReference type="PANTHER" id="PTHR30121:SF6">
    <property type="entry name" value="SLR6007 PROTEIN"/>
    <property type="match status" value="1"/>
</dbReference>
<feature type="domain" description="AAA+ ATPase" evidence="1">
    <location>
        <begin position="388"/>
        <end position="749"/>
    </location>
</feature>